<dbReference type="GO" id="GO:0005506">
    <property type="term" value="F:iron ion binding"/>
    <property type="evidence" value="ECO:0007669"/>
    <property type="project" value="InterPro"/>
</dbReference>
<dbReference type="RefSeq" id="WP_150089937.1">
    <property type="nucleotide sequence ID" value="NZ_VWSF01000013.1"/>
</dbReference>
<evidence type="ECO:0000259" key="8">
    <source>
        <dbReference type="PROSITE" id="PS51007"/>
    </source>
</evidence>
<dbReference type="Pfam" id="PF00034">
    <property type="entry name" value="Cytochrom_C"/>
    <property type="match status" value="1"/>
</dbReference>
<evidence type="ECO:0000313" key="10">
    <source>
        <dbReference type="Proteomes" id="UP000323426"/>
    </source>
</evidence>
<keyword evidence="5 6" id="KW-0408">Iron</keyword>
<proteinExistence type="predicted"/>
<dbReference type="AlphaFoldDB" id="A0A5M6D7N4"/>
<dbReference type="SUPFAM" id="SSF46626">
    <property type="entry name" value="Cytochrome c"/>
    <property type="match status" value="1"/>
</dbReference>
<organism evidence="9 10">
    <name type="scientific">Adhaeribacter rhizoryzae</name>
    <dbReference type="NCBI Taxonomy" id="2607907"/>
    <lineage>
        <taxon>Bacteria</taxon>
        <taxon>Pseudomonadati</taxon>
        <taxon>Bacteroidota</taxon>
        <taxon>Cytophagia</taxon>
        <taxon>Cytophagales</taxon>
        <taxon>Hymenobacteraceae</taxon>
        <taxon>Adhaeribacter</taxon>
    </lineage>
</organism>
<evidence type="ECO:0000313" key="9">
    <source>
        <dbReference type="EMBL" id="KAA5543527.1"/>
    </source>
</evidence>
<keyword evidence="3 6" id="KW-0479">Metal-binding</keyword>
<keyword evidence="2 6" id="KW-0349">Heme</keyword>
<feature type="binding site" description="covalent" evidence="6">
    <location>
        <position position="180"/>
    </location>
    <ligand>
        <name>heme c</name>
        <dbReference type="ChEBI" id="CHEBI:61717"/>
    </ligand>
</feature>
<keyword evidence="4" id="KW-0249">Electron transport</keyword>
<evidence type="ECO:0000256" key="7">
    <source>
        <dbReference type="SAM" id="MobiDB-lite"/>
    </source>
</evidence>
<dbReference type="Gene3D" id="1.10.760.10">
    <property type="entry name" value="Cytochrome c-like domain"/>
    <property type="match status" value="1"/>
</dbReference>
<dbReference type="GO" id="GO:0009055">
    <property type="term" value="F:electron transfer activity"/>
    <property type="evidence" value="ECO:0007669"/>
    <property type="project" value="InterPro"/>
</dbReference>
<evidence type="ECO:0000256" key="2">
    <source>
        <dbReference type="ARBA" id="ARBA00022617"/>
    </source>
</evidence>
<evidence type="ECO:0000256" key="5">
    <source>
        <dbReference type="ARBA" id="ARBA00023004"/>
    </source>
</evidence>
<feature type="binding site" description="covalent" evidence="6">
    <location>
        <position position="135"/>
    </location>
    <ligand>
        <name>heme c</name>
        <dbReference type="ChEBI" id="CHEBI:61717"/>
    </ligand>
</feature>
<dbReference type="PRINTS" id="PR00606">
    <property type="entry name" value="CYTCHROMECID"/>
</dbReference>
<feature type="region of interest" description="Disordered" evidence="7">
    <location>
        <begin position="29"/>
        <end position="64"/>
    </location>
</feature>
<dbReference type="Proteomes" id="UP000323426">
    <property type="component" value="Unassembled WGS sequence"/>
</dbReference>
<feature type="compositionally biased region" description="Low complexity" evidence="7">
    <location>
        <begin position="42"/>
        <end position="64"/>
    </location>
</feature>
<dbReference type="GO" id="GO:0020037">
    <property type="term" value="F:heme binding"/>
    <property type="evidence" value="ECO:0007669"/>
    <property type="project" value="InterPro"/>
</dbReference>
<dbReference type="PROSITE" id="PS51007">
    <property type="entry name" value="CYTC"/>
    <property type="match status" value="1"/>
</dbReference>
<dbReference type="EMBL" id="VWSF01000013">
    <property type="protein sequence ID" value="KAA5543527.1"/>
    <property type="molecule type" value="Genomic_DNA"/>
</dbReference>
<dbReference type="PROSITE" id="PS51257">
    <property type="entry name" value="PROKAR_LIPOPROTEIN"/>
    <property type="match status" value="1"/>
</dbReference>
<evidence type="ECO:0000256" key="1">
    <source>
        <dbReference type="ARBA" id="ARBA00022448"/>
    </source>
</evidence>
<evidence type="ECO:0000256" key="3">
    <source>
        <dbReference type="ARBA" id="ARBA00022723"/>
    </source>
</evidence>
<dbReference type="InterPro" id="IPR036909">
    <property type="entry name" value="Cyt_c-like_dom_sf"/>
</dbReference>
<comment type="caution">
    <text evidence="9">The sequence shown here is derived from an EMBL/GenBank/DDBJ whole genome shotgun (WGS) entry which is preliminary data.</text>
</comment>
<feature type="binding site" description="covalent" evidence="6">
    <location>
        <position position="131"/>
    </location>
    <ligand>
        <name>heme c</name>
        <dbReference type="ChEBI" id="CHEBI:61717"/>
    </ligand>
</feature>
<accession>A0A5M6D7N4</accession>
<sequence length="203" mass="21262">MKKISILLASCNLFFLVGCGSSEKKPGEEYYDPNYKPKVNQSAAGTATDNATAQTNTADNTSAAADTNAGNAAAADMPAVTTPQPSGAKIEGAPANKDEVQVAVQPKDKLQASPAGKSFEKGKNLIAKSDCLACHKDDAKLVGPSYEEVANKYENNAKNVDFLVGKIIKGGAGSWGQIPMSPHPNLSSADAREMVNYILSLKK</sequence>
<comment type="PTM">
    <text evidence="6">Binds 1 heme c group covalently per subunit.</text>
</comment>
<feature type="domain" description="Cytochrome c" evidence="8">
    <location>
        <begin position="117"/>
        <end position="202"/>
    </location>
</feature>
<name>A0A5M6D7N4_9BACT</name>
<protein>
    <submittedName>
        <fullName evidence="9">C-type cytochrome</fullName>
    </submittedName>
</protein>
<evidence type="ECO:0000256" key="4">
    <source>
        <dbReference type="ARBA" id="ARBA00022982"/>
    </source>
</evidence>
<keyword evidence="10" id="KW-1185">Reference proteome</keyword>
<evidence type="ECO:0000256" key="6">
    <source>
        <dbReference type="PIRSR" id="PIRSR602324-1"/>
    </source>
</evidence>
<dbReference type="InterPro" id="IPR009056">
    <property type="entry name" value="Cyt_c-like_dom"/>
</dbReference>
<gene>
    <name evidence="9" type="ORF">F0145_16550</name>
</gene>
<keyword evidence="1" id="KW-0813">Transport</keyword>
<reference evidence="9 10" key="1">
    <citation type="submission" date="2019-09" db="EMBL/GenBank/DDBJ databases">
        <title>Genome sequence and assembly of Adhaeribacter sp.</title>
        <authorList>
            <person name="Chhetri G."/>
        </authorList>
    </citation>
    <scope>NUCLEOTIDE SEQUENCE [LARGE SCALE GENOMIC DNA]</scope>
    <source>
        <strain evidence="9 10">DK36</strain>
    </source>
</reference>
<dbReference type="InterPro" id="IPR002324">
    <property type="entry name" value="Cyt_c_ID"/>
</dbReference>